<dbReference type="InterPro" id="IPR005666">
    <property type="entry name" value="Sulph_transpt1"/>
</dbReference>
<evidence type="ECO:0000313" key="8">
    <source>
        <dbReference type="Proteomes" id="UP000005012"/>
    </source>
</evidence>
<dbReference type="NCBIfam" id="TIGR00968">
    <property type="entry name" value="3a0106s01"/>
    <property type="match status" value="1"/>
</dbReference>
<dbReference type="FunFam" id="3.40.50.300:FF:000227">
    <property type="entry name" value="Sulfate/thiosulfate import ATP-binding protein CysA"/>
    <property type="match status" value="1"/>
</dbReference>
<dbReference type="EMBL" id="CP003488">
    <property type="protein sequence ID" value="AFH92462.1"/>
    <property type="molecule type" value="Genomic_DNA"/>
</dbReference>
<dbReference type="CDD" id="cd03296">
    <property type="entry name" value="ABC_CysA_sulfate_importer"/>
    <property type="match status" value="1"/>
</dbReference>
<gene>
    <name evidence="7" type="ordered locus">S70_02865</name>
</gene>
<keyword evidence="4" id="KW-1278">Translocase</keyword>
<evidence type="ECO:0000256" key="5">
    <source>
        <dbReference type="ARBA" id="ARBA00023032"/>
    </source>
</evidence>
<dbReference type="InterPro" id="IPR017871">
    <property type="entry name" value="ABC_transporter-like_CS"/>
</dbReference>
<dbReference type="InterPro" id="IPR050093">
    <property type="entry name" value="ABC_SmlMolc_Importer"/>
</dbReference>
<dbReference type="PROSITE" id="PS00211">
    <property type="entry name" value="ABC_TRANSPORTER_1"/>
    <property type="match status" value="1"/>
</dbReference>
<dbReference type="GO" id="GO:0015419">
    <property type="term" value="F:ABC-type sulfate transporter activity"/>
    <property type="evidence" value="ECO:0007669"/>
    <property type="project" value="InterPro"/>
</dbReference>
<keyword evidence="1" id="KW-0813">Transport</keyword>
<dbReference type="InterPro" id="IPR027417">
    <property type="entry name" value="P-loop_NTPase"/>
</dbReference>
<evidence type="ECO:0000259" key="6">
    <source>
        <dbReference type="PROSITE" id="PS50893"/>
    </source>
</evidence>
<dbReference type="PROSITE" id="PS50893">
    <property type="entry name" value="ABC_TRANSPORTER_2"/>
    <property type="match status" value="1"/>
</dbReference>
<dbReference type="AlphaFoldDB" id="A0A140NKF5"/>
<accession>A0A140NKF5</accession>
<name>A0A140NKF5_PROSM</name>
<dbReference type="GO" id="GO:0016887">
    <property type="term" value="F:ATP hydrolysis activity"/>
    <property type="evidence" value="ECO:0007669"/>
    <property type="project" value="InterPro"/>
</dbReference>
<keyword evidence="5" id="KW-0764">Sulfate transport</keyword>
<feature type="domain" description="ABC transporter" evidence="6">
    <location>
        <begin position="3"/>
        <end position="237"/>
    </location>
</feature>
<evidence type="ECO:0000256" key="4">
    <source>
        <dbReference type="ARBA" id="ARBA00022967"/>
    </source>
</evidence>
<reference evidence="8" key="2">
    <citation type="submission" date="2012-04" db="EMBL/GenBank/DDBJ databases">
        <title>Complete genome sequence of Providencia stuartii clinical isolate MRSN 2154.</title>
        <authorList>
            <person name="Clifford R.J."/>
            <person name="Hang J."/>
            <person name="Riley M.C."/>
            <person name="Onmus-Leone F."/>
            <person name="Kuschner R.A."/>
            <person name="Lesho E.P."/>
            <person name="Waterman P.E."/>
        </authorList>
    </citation>
    <scope>NUCLEOTIDE SEQUENCE [LARGE SCALE GENOMIC DNA]</scope>
    <source>
        <strain evidence="8">MRSN 2154</strain>
    </source>
</reference>
<organism evidence="7 8">
    <name type="scientific">Providencia stuartii (strain MRSN 2154)</name>
    <dbReference type="NCBI Taxonomy" id="1157951"/>
    <lineage>
        <taxon>Bacteria</taxon>
        <taxon>Pseudomonadati</taxon>
        <taxon>Pseudomonadota</taxon>
        <taxon>Gammaproteobacteria</taxon>
        <taxon>Enterobacterales</taxon>
        <taxon>Morganellaceae</taxon>
        <taxon>Providencia</taxon>
    </lineage>
</organism>
<reference evidence="7 8" key="1">
    <citation type="journal article" date="2012" name="J. Bacteriol.">
        <title>Complete Genome Sequence of Providencia stuartii Clinical Isolate MRSN 2154.</title>
        <authorList>
            <person name="Clifford R.J."/>
            <person name="Hang J."/>
            <person name="Riley M.C."/>
            <person name="Onmus-Leone F."/>
            <person name="Kuschner R.A."/>
            <person name="Lesho E.P."/>
            <person name="Waterman P.E."/>
        </authorList>
    </citation>
    <scope>NUCLEOTIDE SEQUENCE [LARGE SCALE GENOMIC DNA]</scope>
    <source>
        <strain evidence="7 8">MRSN 2154</strain>
    </source>
</reference>
<protein>
    <submittedName>
        <fullName evidence="7">Sulfate/thiosulfate transporter subunit</fullName>
    </submittedName>
</protein>
<evidence type="ECO:0000313" key="7">
    <source>
        <dbReference type="EMBL" id="AFH92462.1"/>
    </source>
</evidence>
<evidence type="ECO:0000256" key="3">
    <source>
        <dbReference type="ARBA" id="ARBA00022840"/>
    </source>
</evidence>
<dbReference type="PANTHER" id="PTHR42781:SF4">
    <property type="entry name" value="SPERMIDINE_PUTRESCINE IMPORT ATP-BINDING PROTEIN POTA"/>
    <property type="match status" value="1"/>
</dbReference>
<dbReference type="InterPro" id="IPR003439">
    <property type="entry name" value="ABC_transporter-like_ATP-bd"/>
</dbReference>
<dbReference type="Proteomes" id="UP000005012">
    <property type="component" value="Chromosome"/>
</dbReference>
<dbReference type="Pfam" id="PF00005">
    <property type="entry name" value="ABC_tran"/>
    <property type="match status" value="1"/>
</dbReference>
<evidence type="ECO:0000256" key="2">
    <source>
        <dbReference type="ARBA" id="ARBA00022741"/>
    </source>
</evidence>
<dbReference type="NCBIfam" id="NF008105">
    <property type="entry name" value="PRK10851.1"/>
    <property type="match status" value="1"/>
</dbReference>
<dbReference type="PANTHER" id="PTHR42781">
    <property type="entry name" value="SPERMIDINE/PUTRESCINE IMPORT ATP-BINDING PROTEIN POTA"/>
    <property type="match status" value="1"/>
</dbReference>
<dbReference type="OrthoDB" id="9802264at2"/>
<dbReference type="KEGG" id="psi:S70_02865"/>
<dbReference type="GeneID" id="93518690"/>
<dbReference type="SMART" id="SM00382">
    <property type="entry name" value="AAA"/>
    <property type="match status" value="1"/>
</dbReference>
<dbReference type="HOGENOM" id="CLU_000604_1_1_6"/>
<dbReference type="PATRIC" id="fig|1157951.4.peg.566"/>
<dbReference type="InterPro" id="IPR041193">
    <property type="entry name" value="CysA_C"/>
</dbReference>
<evidence type="ECO:0000256" key="1">
    <source>
        <dbReference type="ARBA" id="ARBA00022448"/>
    </source>
</evidence>
<dbReference type="Gene3D" id="3.40.50.300">
    <property type="entry name" value="P-loop containing nucleotide triphosphate hydrolases"/>
    <property type="match status" value="1"/>
</dbReference>
<keyword evidence="3" id="KW-0067">ATP-binding</keyword>
<dbReference type="InterPro" id="IPR003593">
    <property type="entry name" value="AAA+_ATPase"/>
</dbReference>
<proteinExistence type="predicted"/>
<sequence length="362" mass="41081">MSIQIEKIGKLFGRTQVLKDISLDIASGEMVALLGPSGSGKTTLLRIIAGLEQHSHGLLRFHGQDVSRIHAKDRHVGFVFQHYALFRHMTVFDNVAFGLTVMPRKQRPSSQAIKQKVMQLLDMVQLAHLASRYPSQLSGGQKQRVALARALAVEPQILLLDEPFGALDAQVRIELRRWLRQLHDELKFTSVFVTHDQEEAMEVADRIVVMSQGHIEQVGTPDDIWQRPETRFVLEFMGEVNQLHGQIKGSQLHIDGYEFPLHHASAQQGEVDVFLRPWDITLKKDVDEQHRLPVRVIESGPRGHFWQLTVQPIGWGHEPLSVVWQSSHVTPVRGEHYFLGSQQAKIYQGENELLFPQLAKSA</sequence>
<dbReference type="GO" id="GO:0005524">
    <property type="term" value="F:ATP binding"/>
    <property type="evidence" value="ECO:0007669"/>
    <property type="project" value="UniProtKB-KW"/>
</dbReference>
<dbReference type="SUPFAM" id="SSF52540">
    <property type="entry name" value="P-loop containing nucleoside triphosphate hydrolases"/>
    <property type="match status" value="1"/>
</dbReference>
<dbReference type="Pfam" id="PF17850">
    <property type="entry name" value="CysA_C_terminal"/>
    <property type="match status" value="1"/>
</dbReference>
<dbReference type="InterPro" id="IPR008995">
    <property type="entry name" value="Mo/tungstate-bd_C_term_dom"/>
</dbReference>
<dbReference type="SUPFAM" id="SSF50331">
    <property type="entry name" value="MOP-like"/>
    <property type="match status" value="1"/>
</dbReference>
<dbReference type="RefSeq" id="WP_014656309.1">
    <property type="nucleotide sequence ID" value="NC_017731.1"/>
</dbReference>
<keyword evidence="2" id="KW-0547">Nucleotide-binding</keyword>
<dbReference type="GO" id="GO:0043190">
    <property type="term" value="C:ATP-binding cassette (ABC) transporter complex"/>
    <property type="evidence" value="ECO:0007669"/>
    <property type="project" value="InterPro"/>
</dbReference>